<evidence type="ECO:0000313" key="1">
    <source>
        <dbReference type="EMBL" id="VDO03087.1"/>
    </source>
</evidence>
<reference evidence="1 2" key="2">
    <citation type="submission" date="2018-11" db="EMBL/GenBank/DDBJ databases">
        <authorList>
            <consortium name="Pathogen Informatics"/>
        </authorList>
    </citation>
    <scope>NUCLEOTIDE SEQUENCE [LARGE SCALE GENOMIC DNA]</scope>
</reference>
<dbReference type="OrthoDB" id="382863at2759"/>
<organism evidence="3">
    <name type="scientific">Rodentolepis nana</name>
    <name type="common">Dwarf tapeworm</name>
    <name type="synonym">Hymenolepis nana</name>
    <dbReference type="NCBI Taxonomy" id="102285"/>
    <lineage>
        <taxon>Eukaryota</taxon>
        <taxon>Metazoa</taxon>
        <taxon>Spiralia</taxon>
        <taxon>Lophotrochozoa</taxon>
        <taxon>Platyhelminthes</taxon>
        <taxon>Cestoda</taxon>
        <taxon>Eucestoda</taxon>
        <taxon>Cyclophyllidea</taxon>
        <taxon>Hymenolepididae</taxon>
        <taxon>Rodentolepis</taxon>
    </lineage>
</organism>
<dbReference type="WBParaSite" id="HNAJ_0000723101-mRNA-1">
    <property type="protein sequence ID" value="HNAJ_0000723101-mRNA-1"/>
    <property type="gene ID" value="HNAJ_0000723101"/>
</dbReference>
<keyword evidence="2" id="KW-1185">Reference proteome</keyword>
<reference evidence="3" key="1">
    <citation type="submission" date="2017-02" db="UniProtKB">
        <authorList>
            <consortium name="WormBaseParasite"/>
        </authorList>
    </citation>
    <scope>IDENTIFICATION</scope>
</reference>
<accession>A0A0R3TJH3</accession>
<sequence length="137" mass="15031">MQVYIASPLTFNVNNGKANLEYSSRFSQIEGLDTESDGSSPFPHVGYIEGMWVGCMLPICEDVFAKQSCPVRSLKSATASILGQSGMSESATVHCFSFVRALSLHCVERHRQNRCPLLNKCVNKLIAFNGTATRNPL</sequence>
<name>A0A0R3TJH3_RODNA</name>
<dbReference type="Proteomes" id="UP000278807">
    <property type="component" value="Unassembled WGS sequence"/>
</dbReference>
<proteinExistence type="predicted"/>
<dbReference type="AlphaFoldDB" id="A0A0R3TJH3"/>
<evidence type="ECO:0000313" key="3">
    <source>
        <dbReference type="WBParaSite" id="HNAJ_0000723101-mRNA-1"/>
    </source>
</evidence>
<dbReference type="EMBL" id="UZAE01012020">
    <property type="protein sequence ID" value="VDO03087.1"/>
    <property type="molecule type" value="Genomic_DNA"/>
</dbReference>
<protein>
    <submittedName>
        <fullName evidence="3">FZ domain-containing protein</fullName>
    </submittedName>
</protein>
<gene>
    <name evidence="1" type="ORF">HNAJ_LOCUS7227</name>
</gene>
<evidence type="ECO:0000313" key="2">
    <source>
        <dbReference type="Proteomes" id="UP000278807"/>
    </source>
</evidence>